<dbReference type="InterPro" id="IPR050131">
    <property type="entry name" value="Peptidase_S8_subtilisin-like"/>
</dbReference>
<dbReference type="InterPro" id="IPR023827">
    <property type="entry name" value="Peptidase_S8_Asp-AS"/>
</dbReference>
<comment type="similarity">
    <text evidence="1 5 6">Belongs to the peptidase S8 family.</text>
</comment>
<evidence type="ECO:0000256" key="2">
    <source>
        <dbReference type="ARBA" id="ARBA00022670"/>
    </source>
</evidence>
<dbReference type="KEGG" id="nwa:Nwat_1010"/>
<sequence>MFKIRIYLGACIFFSLILSTTIATEQSLEKKGPSASKNEALSRLMEKLLREKSPLPLNLNINHDTSTGNEATVKSTEHTDSRADTPSSQAPQLPPAIAVGVIVRFKSPEIQALARDNLPPPPEMVAELEAALGEKLIFERATVNEAYVFSFLAPKEGKEAIDAFLQPARELPSIDWIEANQRVQMQSSSVRAQPSIAQAQSFSNDPNFGDQWNMMSESEGVIGGIDAVHAWDITHGSPDTIVAVVDTGVLSHPEFADRLLPGYDFVSNPFHANDGDGRDSDASDPGDWVNKGECSRNHDEPSSWHGTHVAGIIAASGDDGYGIAGVNWKTRILPVRVLGTCNGTDGDIIEGMMWAAGLPVPGVPDNPNPAQVINLSVGGPGLSCPFSYSQAIDKIVSRGVSIIVAAGNKGFREDNSNALYSVPANCFDVFVVVATNPSGEPAGYTYKQPFYNISTAISAPGGDMGEWIEGIGYTHKEDGILSTIGLGAKEPQGYDYQWYHGTSMAAPHVSGIASLVLAVNPNLSGIELYPLLRFASRPFSEGGSCDDYGTSMCGSGIADAYRSVEFAEVLKNYRLVYEFSNVISDHYMLTASKEDVALLYQGGEGLEGWYNTRKYSYAWSGPEEGAVPVCRFYTLGANSHFYTANAEDCAYLKTLNPDNIYADDKWTYEDIAFYAKLPTNGICPADSAPIYRVYNNRWMYNDSNHRFVSSDSMRRVMLDKGWVDEGVAFCAAFVQDSLTFLD</sequence>
<dbReference type="RefSeq" id="WP_013220054.1">
    <property type="nucleotide sequence ID" value="NC_014315.1"/>
</dbReference>
<feature type="active site" description="Charge relay system" evidence="5">
    <location>
        <position position="246"/>
    </location>
</feature>
<feature type="active site" description="Charge relay system" evidence="5">
    <location>
        <position position="503"/>
    </location>
</feature>
<dbReference type="GO" id="GO:0004252">
    <property type="term" value="F:serine-type endopeptidase activity"/>
    <property type="evidence" value="ECO:0007669"/>
    <property type="project" value="UniProtKB-UniRule"/>
</dbReference>
<dbReference type="PROSITE" id="PS51892">
    <property type="entry name" value="SUBTILASE"/>
    <property type="match status" value="1"/>
</dbReference>
<gene>
    <name evidence="11" type="ordered locus">Nwat_1010</name>
</gene>
<reference evidence="11 12" key="1">
    <citation type="submission" date="2010-06" db="EMBL/GenBank/DDBJ databases">
        <title>Complete sequence of chromosome of Nitrosococcus watsoni C-113.</title>
        <authorList>
            <consortium name="US DOE Joint Genome Institute"/>
            <person name="Lucas S."/>
            <person name="Copeland A."/>
            <person name="Lapidus A."/>
            <person name="Cheng J.-F."/>
            <person name="Bruce D."/>
            <person name="Goodwin L."/>
            <person name="Pitluck S."/>
            <person name="Malfatti S.A."/>
            <person name="Chain P.S.G."/>
            <person name="Land M."/>
            <person name="Hauser L."/>
            <person name="Kyrpides N."/>
            <person name="Ivanova N."/>
            <person name="Cambell M.A."/>
            <person name="Heidelberg J.F."/>
            <person name="Klotz M.G."/>
            <person name="Woyke T."/>
        </authorList>
    </citation>
    <scope>NUCLEOTIDE SEQUENCE [LARGE SCALE GENOMIC DNA]</scope>
    <source>
        <strain evidence="11 12">C-113</strain>
    </source>
</reference>
<dbReference type="STRING" id="105559.Nwat_1010"/>
<dbReference type="Proteomes" id="UP000000393">
    <property type="component" value="Chromosome"/>
</dbReference>
<dbReference type="InterPro" id="IPR015500">
    <property type="entry name" value="Peptidase_S8_subtilisin-rel"/>
</dbReference>
<feature type="chain" id="PRO_5003116632" evidence="8">
    <location>
        <begin position="24"/>
        <end position="742"/>
    </location>
</feature>
<feature type="compositionally biased region" description="Polar residues" evidence="7">
    <location>
        <begin position="59"/>
        <end position="74"/>
    </location>
</feature>
<dbReference type="OrthoDB" id="9790784at2"/>
<dbReference type="InterPro" id="IPR034176">
    <property type="entry name" value="Peptidases_S8_13"/>
</dbReference>
<evidence type="ECO:0000256" key="3">
    <source>
        <dbReference type="ARBA" id="ARBA00022801"/>
    </source>
</evidence>
<feature type="domain" description="DUF5648" evidence="10">
    <location>
        <begin position="607"/>
        <end position="731"/>
    </location>
</feature>
<dbReference type="CDD" id="cd07496">
    <property type="entry name" value="Peptidases_S8_13"/>
    <property type="match status" value="1"/>
</dbReference>
<feature type="compositionally biased region" description="Basic and acidic residues" evidence="7">
    <location>
        <begin position="293"/>
        <end position="302"/>
    </location>
</feature>
<dbReference type="SUPFAM" id="SSF52743">
    <property type="entry name" value="Subtilisin-like"/>
    <property type="match status" value="1"/>
</dbReference>
<dbReference type="PRINTS" id="PR00723">
    <property type="entry name" value="SUBTILISIN"/>
</dbReference>
<dbReference type="PROSITE" id="PS00138">
    <property type="entry name" value="SUBTILASE_SER"/>
    <property type="match status" value="1"/>
</dbReference>
<keyword evidence="8" id="KW-0732">Signal</keyword>
<dbReference type="InterPro" id="IPR036852">
    <property type="entry name" value="Peptidase_S8/S53_dom_sf"/>
</dbReference>
<evidence type="ECO:0000256" key="7">
    <source>
        <dbReference type="SAM" id="MobiDB-lite"/>
    </source>
</evidence>
<dbReference type="Gene3D" id="3.40.50.200">
    <property type="entry name" value="Peptidase S8/S53 domain"/>
    <property type="match status" value="1"/>
</dbReference>
<dbReference type="Pfam" id="PF00082">
    <property type="entry name" value="Peptidase_S8"/>
    <property type="match status" value="1"/>
</dbReference>
<protein>
    <submittedName>
        <fullName evidence="11">Peptidase S8 and S53 subtilisin kexin sedolisin</fullName>
    </submittedName>
</protein>
<dbReference type="PANTHER" id="PTHR43806">
    <property type="entry name" value="PEPTIDASE S8"/>
    <property type="match status" value="1"/>
</dbReference>
<feature type="region of interest" description="Disordered" evidence="7">
    <location>
        <begin position="274"/>
        <end position="303"/>
    </location>
</feature>
<dbReference type="InterPro" id="IPR000209">
    <property type="entry name" value="Peptidase_S8/S53_dom"/>
</dbReference>
<name>D8K4X5_NITWC</name>
<dbReference type="Pfam" id="PF18885">
    <property type="entry name" value="DUF5648"/>
    <property type="match status" value="1"/>
</dbReference>
<dbReference type="HOGENOM" id="CLU_374219_0_0_6"/>
<evidence type="ECO:0000313" key="11">
    <source>
        <dbReference type="EMBL" id="ADJ27952.1"/>
    </source>
</evidence>
<evidence type="ECO:0000259" key="10">
    <source>
        <dbReference type="Pfam" id="PF18885"/>
    </source>
</evidence>
<keyword evidence="2 5" id="KW-0645">Protease</keyword>
<keyword evidence="4 5" id="KW-0720">Serine protease</keyword>
<keyword evidence="12" id="KW-1185">Reference proteome</keyword>
<evidence type="ECO:0000256" key="6">
    <source>
        <dbReference type="RuleBase" id="RU003355"/>
    </source>
</evidence>
<dbReference type="AlphaFoldDB" id="D8K4X5"/>
<evidence type="ECO:0000256" key="8">
    <source>
        <dbReference type="SAM" id="SignalP"/>
    </source>
</evidence>
<keyword evidence="3 5" id="KW-0378">Hydrolase</keyword>
<dbReference type="PANTHER" id="PTHR43806:SF11">
    <property type="entry name" value="CEREVISIN-RELATED"/>
    <property type="match status" value="1"/>
</dbReference>
<dbReference type="InterPro" id="IPR022398">
    <property type="entry name" value="Peptidase_S8_His-AS"/>
</dbReference>
<dbReference type="EMBL" id="CP002086">
    <property type="protein sequence ID" value="ADJ27952.1"/>
    <property type="molecule type" value="Genomic_DNA"/>
</dbReference>
<feature type="domain" description="Peptidase S8/S53" evidence="9">
    <location>
        <begin position="239"/>
        <end position="527"/>
    </location>
</feature>
<evidence type="ECO:0000313" key="12">
    <source>
        <dbReference type="Proteomes" id="UP000000393"/>
    </source>
</evidence>
<proteinExistence type="inferred from homology"/>
<dbReference type="PROSITE" id="PS00137">
    <property type="entry name" value="SUBTILASE_HIS"/>
    <property type="match status" value="1"/>
</dbReference>
<dbReference type="eggNOG" id="COG1404">
    <property type="taxonomic scope" value="Bacteria"/>
</dbReference>
<dbReference type="InterPro" id="IPR043708">
    <property type="entry name" value="DUF5648"/>
</dbReference>
<evidence type="ECO:0000256" key="4">
    <source>
        <dbReference type="ARBA" id="ARBA00022825"/>
    </source>
</evidence>
<evidence type="ECO:0000256" key="5">
    <source>
        <dbReference type="PROSITE-ProRule" id="PRU01240"/>
    </source>
</evidence>
<feature type="active site" description="Charge relay system" evidence="5">
    <location>
        <position position="305"/>
    </location>
</feature>
<dbReference type="PROSITE" id="PS00136">
    <property type="entry name" value="SUBTILASE_ASP"/>
    <property type="match status" value="1"/>
</dbReference>
<feature type="signal peptide" evidence="8">
    <location>
        <begin position="1"/>
        <end position="23"/>
    </location>
</feature>
<organism evidence="11 12">
    <name type="scientific">Nitrosococcus watsoni (strain C-113)</name>
    <dbReference type="NCBI Taxonomy" id="105559"/>
    <lineage>
        <taxon>Bacteria</taxon>
        <taxon>Pseudomonadati</taxon>
        <taxon>Pseudomonadota</taxon>
        <taxon>Gammaproteobacteria</taxon>
        <taxon>Chromatiales</taxon>
        <taxon>Chromatiaceae</taxon>
        <taxon>Nitrosococcus</taxon>
    </lineage>
</organism>
<dbReference type="InterPro" id="IPR023828">
    <property type="entry name" value="Peptidase_S8_Ser-AS"/>
</dbReference>
<accession>D8K4X5</accession>
<feature type="region of interest" description="Disordered" evidence="7">
    <location>
        <begin position="58"/>
        <end position="91"/>
    </location>
</feature>
<evidence type="ECO:0000259" key="9">
    <source>
        <dbReference type="Pfam" id="PF00082"/>
    </source>
</evidence>
<evidence type="ECO:0000256" key="1">
    <source>
        <dbReference type="ARBA" id="ARBA00011073"/>
    </source>
</evidence>
<dbReference type="GO" id="GO:0006508">
    <property type="term" value="P:proteolysis"/>
    <property type="evidence" value="ECO:0007669"/>
    <property type="project" value="UniProtKB-KW"/>
</dbReference>